<keyword evidence="3" id="KW-1133">Transmembrane helix</keyword>
<protein>
    <recommendedName>
        <fullName evidence="6">EF-hand domain-containing protein</fullName>
    </recommendedName>
</protein>
<dbReference type="OrthoDB" id="10487469at2759"/>
<sequence>MELAGLSSLVLFHGGPRRAGPRVLSEVIAGCGNPSMPASPPPSFDTFGRFRKEELNYILRYGTSGRGSYKKNLYPYSTSKLVSEIHAGFGCARMARCDQVLWSTWLRWASLLVSSGTWSSGLNRCTAAGAVPHPALAQDDAQAPMCLLQRTSAAAGRSSSAGQRSPEAAGSVDSVNWVFNEDVATTTKMEELRPAVQTHPSQVPQARARQPAKAQEVHDDLRDTLKALLEHQISAIRSTSSSSETVVRQDELLRFQDDRLRQQDEELRKENQRLQLTLAQLSAANSSGSLSRPEATSLLTSLLLGEAEEPKKPLPSNSSNTSSTGKDKAAEKHHKKMTLLYILGVFCMIVLYVLYHLHHFFRGGGANDNDGDGDVDWDDFRDYMAGNLCCGLGYQSAKKVTFVLFLASLGFAFLWWQGIIQPFLKELACYIYLGSVVVLVLGVFLAELWSKFSGPLNEIKEGMENFTKMTSGEAFTLSRWDLWMERFDAQSQVWRWHGIACRRPSSQALDKLISELSTLSAAPTTDQFRLAELANPLEHRFSPTYSLHCSSFLGNYNGDYRRASTLPGKRRELVQWTCGLVRGARLSFVKQTDRSEVGVRGTRSQRRGDFSSAINGIRSTLGIARVVKREGGNIDAYAAWLSHDYVQSIASPPAASDSGAPRPRVVGPSFDEKALADLECDGEKARFDRREAALVVLAYRKEQGRVTRQA</sequence>
<dbReference type="EMBL" id="LSRX01000308">
    <property type="protein sequence ID" value="OLQ00982.1"/>
    <property type="molecule type" value="Genomic_DNA"/>
</dbReference>
<comment type="caution">
    <text evidence="4">The sequence shown here is derived from an EMBL/GenBank/DDBJ whole genome shotgun (WGS) entry which is preliminary data.</text>
</comment>
<feature type="transmembrane region" description="Helical" evidence="3">
    <location>
        <begin position="430"/>
        <end position="450"/>
    </location>
</feature>
<evidence type="ECO:0000313" key="4">
    <source>
        <dbReference type="EMBL" id="OLQ00982.1"/>
    </source>
</evidence>
<evidence type="ECO:0000256" key="1">
    <source>
        <dbReference type="SAM" id="Coils"/>
    </source>
</evidence>
<organism evidence="4 5">
    <name type="scientific">Symbiodinium microadriaticum</name>
    <name type="common">Dinoflagellate</name>
    <name type="synonym">Zooxanthella microadriatica</name>
    <dbReference type="NCBI Taxonomy" id="2951"/>
    <lineage>
        <taxon>Eukaryota</taxon>
        <taxon>Sar</taxon>
        <taxon>Alveolata</taxon>
        <taxon>Dinophyceae</taxon>
        <taxon>Suessiales</taxon>
        <taxon>Symbiodiniaceae</taxon>
        <taxon>Symbiodinium</taxon>
    </lineage>
</organism>
<dbReference type="PROSITE" id="PS00018">
    <property type="entry name" value="EF_HAND_1"/>
    <property type="match status" value="1"/>
</dbReference>
<evidence type="ECO:0008006" key="6">
    <source>
        <dbReference type="Google" id="ProtNLM"/>
    </source>
</evidence>
<dbReference type="Proteomes" id="UP000186817">
    <property type="component" value="Unassembled WGS sequence"/>
</dbReference>
<keyword evidence="5" id="KW-1185">Reference proteome</keyword>
<keyword evidence="1" id="KW-0175">Coiled coil</keyword>
<name>A0A1Q9E0N8_SYMMI</name>
<keyword evidence="3" id="KW-0812">Transmembrane</keyword>
<feature type="coiled-coil region" evidence="1">
    <location>
        <begin position="253"/>
        <end position="284"/>
    </location>
</feature>
<dbReference type="InterPro" id="IPR018247">
    <property type="entry name" value="EF_Hand_1_Ca_BS"/>
</dbReference>
<gene>
    <name evidence="4" type="ORF">AK812_SmicGene16302</name>
</gene>
<feature type="region of interest" description="Disordered" evidence="2">
    <location>
        <begin position="307"/>
        <end position="330"/>
    </location>
</feature>
<feature type="transmembrane region" description="Helical" evidence="3">
    <location>
        <begin position="338"/>
        <end position="355"/>
    </location>
</feature>
<evidence type="ECO:0000256" key="3">
    <source>
        <dbReference type="SAM" id="Phobius"/>
    </source>
</evidence>
<proteinExistence type="predicted"/>
<evidence type="ECO:0000256" key="2">
    <source>
        <dbReference type="SAM" id="MobiDB-lite"/>
    </source>
</evidence>
<reference evidence="4 5" key="1">
    <citation type="submission" date="2016-02" db="EMBL/GenBank/DDBJ databases">
        <title>Genome analysis of coral dinoflagellate symbionts highlights evolutionary adaptations to a symbiotic lifestyle.</title>
        <authorList>
            <person name="Aranda M."/>
            <person name="Li Y."/>
            <person name="Liew Y.J."/>
            <person name="Baumgarten S."/>
            <person name="Simakov O."/>
            <person name="Wilson M."/>
            <person name="Piel J."/>
            <person name="Ashoor H."/>
            <person name="Bougouffa S."/>
            <person name="Bajic V.B."/>
            <person name="Ryu T."/>
            <person name="Ravasi T."/>
            <person name="Bayer T."/>
            <person name="Micklem G."/>
            <person name="Kim H."/>
            <person name="Bhak J."/>
            <person name="Lajeunesse T.C."/>
            <person name="Voolstra C.R."/>
        </authorList>
    </citation>
    <scope>NUCLEOTIDE SEQUENCE [LARGE SCALE GENOMIC DNA]</scope>
    <source>
        <strain evidence="4 5">CCMP2467</strain>
    </source>
</reference>
<accession>A0A1Q9E0N8</accession>
<dbReference type="AlphaFoldDB" id="A0A1Q9E0N8"/>
<evidence type="ECO:0000313" key="5">
    <source>
        <dbReference type="Proteomes" id="UP000186817"/>
    </source>
</evidence>
<keyword evidence="3" id="KW-0472">Membrane</keyword>
<feature type="transmembrane region" description="Helical" evidence="3">
    <location>
        <begin position="402"/>
        <end position="424"/>
    </location>
</feature>